<dbReference type="Gene3D" id="1.20.1640.10">
    <property type="entry name" value="Multidrug efflux transporter AcrB transmembrane domain"/>
    <property type="match status" value="2"/>
</dbReference>
<dbReference type="PROSITE" id="PS50156">
    <property type="entry name" value="SSD"/>
    <property type="match status" value="2"/>
</dbReference>
<dbReference type="GO" id="GO:0005886">
    <property type="term" value="C:plasma membrane"/>
    <property type="evidence" value="ECO:0007669"/>
    <property type="project" value="UniProtKB-SubCell"/>
</dbReference>
<dbReference type="Pfam" id="PF03176">
    <property type="entry name" value="MMPL"/>
    <property type="match status" value="2"/>
</dbReference>
<dbReference type="InterPro" id="IPR004869">
    <property type="entry name" value="MMPL_dom"/>
</dbReference>
<keyword evidence="5 6" id="KW-0472">Membrane</keyword>
<dbReference type="SUPFAM" id="SSF82866">
    <property type="entry name" value="Multidrug efflux transporter AcrB transmembrane domain"/>
    <property type="match status" value="2"/>
</dbReference>
<feature type="domain" description="SSD" evidence="7">
    <location>
        <begin position="245"/>
        <end position="369"/>
    </location>
</feature>
<evidence type="ECO:0000256" key="5">
    <source>
        <dbReference type="ARBA" id="ARBA00023136"/>
    </source>
</evidence>
<proteinExistence type="predicted"/>
<dbReference type="InterPro" id="IPR050545">
    <property type="entry name" value="Mycobact_MmpL"/>
</dbReference>
<evidence type="ECO:0000313" key="8">
    <source>
        <dbReference type="EMBL" id="SVA10989.1"/>
    </source>
</evidence>
<feature type="transmembrane region" description="Helical" evidence="6">
    <location>
        <begin position="346"/>
        <end position="370"/>
    </location>
</feature>
<keyword evidence="2" id="KW-1003">Cell membrane</keyword>
<feature type="transmembrane region" description="Helical" evidence="6">
    <location>
        <begin position="242"/>
        <end position="262"/>
    </location>
</feature>
<keyword evidence="3 6" id="KW-0812">Transmembrane</keyword>
<dbReference type="EMBL" id="UINC01004000">
    <property type="protein sequence ID" value="SVA10989.1"/>
    <property type="molecule type" value="Genomic_DNA"/>
</dbReference>
<feature type="transmembrane region" description="Helical" evidence="6">
    <location>
        <begin position="631"/>
        <end position="653"/>
    </location>
</feature>
<dbReference type="InterPro" id="IPR000731">
    <property type="entry name" value="SSD"/>
</dbReference>
<protein>
    <recommendedName>
        <fullName evidence="7">SSD domain-containing protein</fullName>
    </recommendedName>
</protein>
<feature type="transmembrane region" description="Helical" evidence="6">
    <location>
        <begin position="731"/>
        <end position="757"/>
    </location>
</feature>
<feature type="transmembrane region" description="Helical" evidence="6">
    <location>
        <begin position="21"/>
        <end position="37"/>
    </location>
</feature>
<feature type="transmembrane region" description="Helical" evidence="6">
    <location>
        <begin position="314"/>
        <end position="334"/>
    </location>
</feature>
<evidence type="ECO:0000259" key="7">
    <source>
        <dbReference type="PROSITE" id="PS50156"/>
    </source>
</evidence>
<accession>A0A381T5G4</accession>
<feature type="transmembrane region" description="Helical" evidence="6">
    <location>
        <begin position="706"/>
        <end position="725"/>
    </location>
</feature>
<dbReference type="AlphaFoldDB" id="A0A381T5G4"/>
<feature type="domain" description="SSD" evidence="7">
    <location>
        <begin position="630"/>
        <end position="756"/>
    </location>
</feature>
<feature type="transmembrane region" description="Helical" evidence="6">
    <location>
        <begin position="606"/>
        <end position="624"/>
    </location>
</feature>
<evidence type="ECO:0000256" key="1">
    <source>
        <dbReference type="ARBA" id="ARBA00004651"/>
    </source>
</evidence>
<feature type="transmembrane region" description="Helical" evidence="6">
    <location>
        <begin position="401"/>
        <end position="418"/>
    </location>
</feature>
<sequence length="764" mass="85666">MNLKTLTKRIFLLDAHYPRSIIASIFLFTIFFLWKIPDLEIDPGLRSLVPADHKIVKNMELAEELFSSNEIVIIAVESEDLISESTLIKFSFLHDSLENMPSVSRVASIYNQSYIVPDDGGFEIQNLLEKMPSDSIEISNLIETIHASDIIGNLVSADLNIMCFVAQITASTDFDEIEFRERLYRIVKNFEEPEKIYLASPIISSAESIDSVKRDMRTFTPIALGLMILLLILSFRSWTGTFLPLFVVGFSILWTFGLMAWLDISVPIIGGLIPIMLIAIANNYGIHIISHYYEFTKMDQSLSRTEILKRTMKRLGMPIFLAGITTVISFMSLMTHELSKVREIGLLVSFGIAVSFLLSLFLIPAILILVPRPTYLGKDNSLQFVNKFLVGWGKFFVRNRTPFLATLFVGMFFFSFGIRDITIDTVPDHFFPIDSKIRKASRVISKTFGGSTQLNILIEGDIYDPLSLEHIDKLMNHIKEKNKAVSSTYSIADVIKKMHYSFNNGNIDSLKIPSSRELIEQYMFLYSIAGEDNDFDLILNDTDDPDFTQCFVRIKKVRTIDLMALVDDTEDYIHSNYYDGQPIKPMLAGPAALLGAVSHLVIRGQIISLAIAAIIIFIIMSIVFRSFIGGILASLPMSLAVLLIFGFLGNFGIPLNMTTSLLTCILVGCGVDYSVHFLWHLREHIREGGELDQAIANTMKVSGKGILFNGISVIVGFSVLMYSVFMPLKAFSVLIMASISFCLIGGMAILPAMVSLIDPEFIRK</sequence>
<dbReference type="PANTHER" id="PTHR33406:SF13">
    <property type="entry name" value="MEMBRANE PROTEIN YDFJ"/>
    <property type="match status" value="1"/>
</dbReference>
<evidence type="ECO:0000256" key="3">
    <source>
        <dbReference type="ARBA" id="ARBA00022692"/>
    </source>
</evidence>
<feature type="transmembrane region" description="Helical" evidence="6">
    <location>
        <begin position="268"/>
        <end position="293"/>
    </location>
</feature>
<keyword evidence="4 6" id="KW-1133">Transmembrane helix</keyword>
<feature type="transmembrane region" description="Helical" evidence="6">
    <location>
        <begin position="659"/>
        <end position="679"/>
    </location>
</feature>
<organism evidence="8">
    <name type="scientific">marine metagenome</name>
    <dbReference type="NCBI Taxonomy" id="408172"/>
    <lineage>
        <taxon>unclassified sequences</taxon>
        <taxon>metagenomes</taxon>
        <taxon>ecological metagenomes</taxon>
    </lineage>
</organism>
<reference evidence="8" key="1">
    <citation type="submission" date="2018-05" db="EMBL/GenBank/DDBJ databases">
        <authorList>
            <person name="Lanie J.A."/>
            <person name="Ng W.-L."/>
            <person name="Kazmierczak K.M."/>
            <person name="Andrzejewski T.M."/>
            <person name="Davidsen T.M."/>
            <person name="Wayne K.J."/>
            <person name="Tettelin H."/>
            <person name="Glass J.I."/>
            <person name="Rusch D."/>
            <person name="Podicherti R."/>
            <person name="Tsui H.-C.T."/>
            <person name="Winkler M.E."/>
        </authorList>
    </citation>
    <scope>NUCLEOTIDE SEQUENCE</scope>
</reference>
<evidence type="ECO:0000256" key="6">
    <source>
        <dbReference type="SAM" id="Phobius"/>
    </source>
</evidence>
<evidence type="ECO:0000256" key="2">
    <source>
        <dbReference type="ARBA" id="ARBA00022475"/>
    </source>
</evidence>
<dbReference type="PANTHER" id="PTHR33406">
    <property type="entry name" value="MEMBRANE PROTEIN MJ1562-RELATED"/>
    <property type="match status" value="1"/>
</dbReference>
<comment type="subcellular location">
    <subcellularLocation>
        <location evidence="1">Cell membrane</location>
        <topology evidence="1">Multi-pass membrane protein</topology>
    </subcellularLocation>
</comment>
<evidence type="ECO:0000256" key="4">
    <source>
        <dbReference type="ARBA" id="ARBA00022989"/>
    </source>
</evidence>
<name>A0A381T5G4_9ZZZZ</name>
<gene>
    <name evidence="8" type="ORF">METZ01_LOCUS63843</name>
</gene>
<feature type="transmembrane region" description="Helical" evidence="6">
    <location>
        <begin position="218"/>
        <end position="235"/>
    </location>
</feature>